<protein>
    <recommendedName>
        <fullName evidence="3">Galactose oxidase</fullName>
    </recommendedName>
</protein>
<dbReference type="STRING" id="101127.A0A1X2GB27"/>
<organism evidence="1 2">
    <name type="scientific">Hesseltinella vesiculosa</name>
    <dbReference type="NCBI Taxonomy" id="101127"/>
    <lineage>
        <taxon>Eukaryota</taxon>
        <taxon>Fungi</taxon>
        <taxon>Fungi incertae sedis</taxon>
        <taxon>Mucoromycota</taxon>
        <taxon>Mucoromycotina</taxon>
        <taxon>Mucoromycetes</taxon>
        <taxon>Mucorales</taxon>
        <taxon>Cunninghamellaceae</taxon>
        <taxon>Hesseltinella</taxon>
    </lineage>
</organism>
<keyword evidence="2" id="KW-1185">Reference proteome</keyword>
<dbReference type="EMBL" id="MCGT01000028">
    <property type="protein sequence ID" value="ORX48785.1"/>
    <property type="molecule type" value="Genomic_DNA"/>
</dbReference>
<proteinExistence type="predicted"/>
<dbReference type="OrthoDB" id="10001928at2759"/>
<comment type="caution">
    <text evidence="1">The sequence shown here is derived from an EMBL/GenBank/DDBJ whole genome shotgun (WGS) entry which is preliminary data.</text>
</comment>
<gene>
    <name evidence="1" type="ORF">DM01DRAFT_326714</name>
</gene>
<dbReference type="Proteomes" id="UP000242146">
    <property type="component" value="Unassembled WGS sequence"/>
</dbReference>
<reference evidence="1 2" key="1">
    <citation type="submission" date="2016-07" db="EMBL/GenBank/DDBJ databases">
        <title>Pervasive Adenine N6-methylation of Active Genes in Fungi.</title>
        <authorList>
            <consortium name="DOE Joint Genome Institute"/>
            <person name="Mondo S.J."/>
            <person name="Dannebaum R.O."/>
            <person name="Kuo R.C."/>
            <person name="Labutti K."/>
            <person name="Haridas S."/>
            <person name="Kuo A."/>
            <person name="Salamov A."/>
            <person name="Ahrendt S.R."/>
            <person name="Lipzen A."/>
            <person name="Sullivan W."/>
            <person name="Andreopoulos W.B."/>
            <person name="Clum A."/>
            <person name="Lindquist E."/>
            <person name="Daum C."/>
            <person name="Ramamoorthy G.K."/>
            <person name="Gryganskyi A."/>
            <person name="Culley D."/>
            <person name="Magnuson J.K."/>
            <person name="James T.Y."/>
            <person name="O'Malley M.A."/>
            <person name="Stajich J.E."/>
            <person name="Spatafora J.W."/>
            <person name="Visel A."/>
            <person name="Grigoriev I.V."/>
        </authorList>
    </citation>
    <scope>NUCLEOTIDE SEQUENCE [LARGE SCALE GENOMIC DNA]</scope>
    <source>
        <strain evidence="1 2">NRRL 3301</strain>
    </source>
</reference>
<evidence type="ECO:0000313" key="1">
    <source>
        <dbReference type="EMBL" id="ORX48785.1"/>
    </source>
</evidence>
<dbReference type="AlphaFoldDB" id="A0A1X2GB27"/>
<accession>A0A1X2GB27</accession>
<sequence length="107" mass="12086">MTGNESYRKTSVPRDKLIFIGGQDMLNQYINEINLFDLKQMCWVQGGPVDQQYGAYQSPAAEAQPSDLPVCIYSNYNFADVTRDLQSCRPLQDSGIQFRNHSDAMIG</sequence>
<evidence type="ECO:0000313" key="2">
    <source>
        <dbReference type="Proteomes" id="UP000242146"/>
    </source>
</evidence>
<evidence type="ECO:0008006" key="3">
    <source>
        <dbReference type="Google" id="ProtNLM"/>
    </source>
</evidence>
<name>A0A1X2GB27_9FUNG</name>